<dbReference type="InterPro" id="IPR000195">
    <property type="entry name" value="Rab-GAP-TBC_dom"/>
</dbReference>
<name>A0A9P5XKY6_9AGAR</name>
<dbReference type="OrthoDB" id="27140at2759"/>
<dbReference type="GO" id="GO:0005737">
    <property type="term" value="C:cytoplasm"/>
    <property type="evidence" value="ECO:0007669"/>
    <property type="project" value="UniProtKB-ARBA"/>
</dbReference>
<dbReference type="InterPro" id="IPR035969">
    <property type="entry name" value="Rab-GAP_TBC_sf"/>
</dbReference>
<dbReference type="Gene3D" id="1.10.8.270">
    <property type="entry name" value="putative rabgap domain of human tbc1 domain family member 14 like domains"/>
    <property type="match status" value="1"/>
</dbReference>
<evidence type="ECO:0000256" key="2">
    <source>
        <dbReference type="SAM" id="MobiDB-lite"/>
    </source>
</evidence>
<dbReference type="Gene3D" id="1.10.472.80">
    <property type="entry name" value="Ypt/Rab-GAP domain of gyp1p, domain 3"/>
    <property type="match status" value="1"/>
</dbReference>
<evidence type="ECO:0000313" key="5">
    <source>
        <dbReference type="Proteomes" id="UP000807342"/>
    </source>
</evidence>
<dbReference type="PANTHER" id="PTHR22957:SF337">
    <property type="entry name" value="TBC1 DOMAIN FAMILY MEMBER 5"/>
    <property type="match status" value="1"/>
</dbReference>
<feature type="domain" description="Rab-GAP TBC" evidence="3">
    <location>
        <begin position="165"/>
        <end position="402"/>
    </location>
</feature>
<feature type="region of interest" description="Disordered" evidence="2">
    <location>
        <begin position="493"/>
        <end position="528"/>
    </location>
</feature>
<keyword evidence="5" id="KW-1185">Reference proteome</keyword>
<gene>
    <name evidence="4" type="ORF">P691DRAFT_808924</name>
</gene>
<evidence type="ECO:0000259" key="3">
    <source>
        <dbReference type="PROSITE" id="PS50086"/>
    </source>
</evidence>
<dbReference type="GO" id="GO:0005096">
    <property type="term" value="F:GTPase activator activity"/>
    <property type="evidence" value="ECO:0007669"/>
    <property type="project" value="UniProtKB-KW"/>
</dbReference>
<feature type="region of interest" description="Disordered" evidence="2">
    <location>
        <begin position="299"/>
        <end position="318"/>
    </location>
</feature>
<evidence type="ECO:0000256" key="1">
    <source>
        <dbReference type="ARBA" id="ARBA00022468"/>
    </source>
</evidence>
<feature type="compositionally biased region" description="Low complexity" evidence="2">
    <location>
        <begin position="739"/>
        <end position="761"/>
    </location>
</feature>
<feature type="compositionally biased region" description="Low complexity" evidence="2">
    <location>
        <begin position="689"/>
        <end position="706"/>
    </location>
</feature>
<comment type="caution">
    <text evidence="4">The sequence shown here is derived from an EMBL/GenBank/DDBJ whole genome shotgun (WGS) entry which is preliminary data.</text>
</comment>
<feature type="region of interest" description="Disordered" evidence="2">
    <location>
        <begin position="676"/>
        <end position="825"/>
    </location>
</feature>
<dbReference type="SUPFAM" id="SSF47923">
    <property type="entry name" value="Ypt/Rab-GAP domain of gyp1p"/>
    <property type="match status" value="2"/>
</dbReference>
<protein>
    <submittedName>
        <fullName evidence="4">RabGAP/TBC</fullName>
    </submittedName>
</protein>
<keyword evidence="1" id="KW-0343">GTPase activation</keyword>
<dbReference type="PROSITE" id="PS50086">
    <property type="entry name" value="TBC_RABGAP"/>
    <property type="match status" value="1"/>
</dbReference>
<dbReference type="Pfam" id="PF00566">
    <property type="entry name" value="RabGAP-TBC"/>
    <property type="match status" value="2"/>
</dbReference>
<sequence>MDDKTARVSLIEIKRAYDHFFNKGTTLAKIKDAALGDKLFPSPIPSNGSIGVPGRSIAWKLFLLAHEPLETSPVHAHMLVEAIRASRQAYKALLLEKMKAPDGSYDADLMFPGTAGTSVKDWVRNGGSRDAGDASSSSGNAGMGGIGPSPYSVSSANLEFNNPLSLHNENPWNAWFASVELRKTILQDVERTFPDIAYFRRPDVQLQLTNILFLFSVQHPSIGYRQGMHELLAPLYHAVAYDAIMEEQEGITIIAEGALRELCSPLWVAADAWALFKAVMRGVSRWYEWQETPLSISKSTTSATSLPNGSGGRSSPLPTHVRFDVRDGQQGGLKPYVAPIVQTCNLIQGTLLRTTDPQLFSAIQGTGIEPQIYGIRWLRLLFTRELSMPDALRLWDGLFACDPTFDLAQWVCIAMLIRIRNDLIPADYSGQLTLLLRYPTPPNSENSIPHHAVLLLRQALALQMAPNPSTGASIMIENRTILDIPIEVPAPVPTPIRRGHLGRQQMASTPGREGGHGQGHSRLSSVPSMGLPEMIARGLLERGESLGINKTLMSAVTELKRNIPDLAASLVRPVHQAETAFPLEGERPPQERPPWEPRTRFEMERDISQLRTRDKQIGDSLGWIVDVLLQDEEETENRQRLKKERREAIESLAYIRDVLISDAMVLEDDRLVGEEEGLRRKAKIQRQETGTTTTVGPVSGGALESSPPKPESSKIVSPPAPLPVIDSGPKTTGNRRRSQGSMSGMSVSHSHTPPVPADAGAAAGGGPTLAPWNYTRSTFSGHTVLPSASLPRPPPPTSRSLRRTGDQTPTRGEGSGYSDPLGAMR</sequence>
<dbReference type="FunFam" id="1.10.472.80:FF:000038">
    <property type="entry name" value="TBC1 domain family member 5"/>
    <property type="match status" value="1"/>
</dbReference>
<feature type="region of interest" description="Disordered" evidence="2">
    <location>
        <begin position="122"/>
        <end position="143"/>
    </location>
</feature>
<organism evidence="4 5">
    <name type="scientific">Macrolepiota fuliginosa MF-IS2</name>
    <dbReference type="NCBI Taxonomy" id="1400762"/>
    <lineage>
        <taxon>Eukaryota</taxon>
        <taxon>Fungi</taxon>
        <taxon>Dikarya</taxon>
        <taxon>Basidiomycota</taxon>
        <taxon>Agaricomycotina</taxon>
        <taxon>Agaricomycetes</taxon>
        <taxon>Agaricomycetidae</taxon>
        <taxon>Agaricales</taxon>
        <taxon>Agaricineae</taxon>
        <taxon>Agaricaceae</taxon>
        <taxon>Macrolepiota</taxon>
    </lineage>
</organism>
<dbReference type="PANTHER" id="PTHR22957">
    <property type="entry name" value="TBC1 DOMAIN FAMILY MEMBER GTPASE-ACTIVATING PROTEIN"/>
    <property type="match status" value="1"/>
</dbReference>
<evidence type="ECO:0000313" key="4">
    <source>
        <dbReference type="EMBL" id="KAF9451081.1"/>
    </source>
</evidence>
<feature type="compositionally biased region" description="Polar residues" evidence="2">
    <location>
        <begin position="299"/>
        <end position="308"/>
    </location>
</feature>
<dbReference type="Proteomes" id="UP000807342">
    <property type="component" value="Unassembled WGS sequence"/>
</dbReference>
<dbReference type="EMBL" id="MU151092">
    <property type="protein sequence ID" value="KAF9451081.1"/>
    <property type="molecule type" value="Genomic_DNA"/>
</dbReference>
<proteinExistence type="predicted"/>
<dbReference type="AlphaFoldDB" id="A0A9P5XKY6"/>
<reference evidence="4" key="1">
    <citation type="submission" date="2020-11" db="EMBL/GenBank/DDBJ databases">
        <authorList>
            <consortium name="DOE Joint Genome Institute"/>
            <person name="Ahrendt S."/>
            <person name="Riley R."/>
            <person name="Andreopoulos W."/>
            <person name="Labutti K."/>
            <person name="Pangilinan J."/>
            <person name="Ruiz-Duenas F.J."/>
            <person name="Barrasa J.M."/>
            <person name="Sanchez-Garcia M."/>
            <person name="Camarero S."/>
            <person name="Miyauchi S."/>
            <person name="Serrano A."/>
            <person name="Linde D."/>
            <person name="Babiker R."/>
            <person name="Drula E."/>
            <person name="Ayuso-Fernandez I."/>
            <person name="Pacheco R."/>
            <person name="Padilla G."/>
            <person name="Ferreira P."/>
            <person name="Barriuso J."/>
            <person name="Kellner H."/>
            <person name="Castanera R."/>
            <person name="Alfaro M."/>
            <person name="Ramirez L."/>
            <person name="Pisabarro A.G."/>
            <person name="Kuo A."/>
            <person name="Tritt A."/>
            <person name="Lipzen A."/>
            <person name="He G."/>
            <person name="Yan M."/>
            <person name="Ng V."/>
            <person name="Cullen D."/>
            <person name="Martin F."/>
            <person name="Rosso M.-N."/>
            <person name="Henrissat B."/>
            <person name="Hibbett D."/>
            <person name="Martinez A.T."/>
            <person name="Grigoriev I.V."/>
        </authorList>
    </citation>
    <scope>NUCLEOTIDE SEQUENCE</scope>
    <source>
        <strain evidence="4">MF-IS2</strain>
    </source>
</reference>
<dbReference type="FunFam" id="1.10.8.270:FF:000011">
    <property type="entry name" value="TBC1 domain family member 5"/>
    <property type="match status" value="1"/>
</dbReference>
<accession>A0A9P5XKY6</accession>
<dbReference type="SMART" id="SM00164">
    <property type="entry name" value="TBC"/>
    <property type="match status" value="1"/>
</dbReference>